<evidence type="ECO:0008006" key="3">
    <source>
        <dbReference type="Google" id="ProtNLM"/>
    </source>
</evidence>
<gene>
    <name evidence="1" type="ORF">Micbo1qcDRAFT_203148</name>
</gene>
<dbReference type="CDD" id="cd10170">
    <property type="entry name" value="ASKHA_NBD_HSP70"/>
    <property type="match status" value="1"/>
</dbReference>
<dbReference type="SUPFAM" id="SSF53067">
    <property type="entry name" value="Actin-like ATPase domain"/>
    <property type="match status" value="2"/>
</dbReference>
<dbReference type="EMBL" id="KQ964248">
    <property type="protein sequence ID" value="KXJ93001.1"/>
    <property type="molecule type" value="Genomic_DNA"/>
</dbReference>
<dbReference type="STRING" id="196109.A0A136J749"/>
<dbReference type="OrthoDB" id="2963168at2759"/>
<dbReference type="AlphaFoldDB" id="A0A136J749"/>
<sequence length="575" mass="64443">MSIIIGIDFGTTRSGIAYLEPAHQDVSLEVEASRIGCIAEWQNGRTIPKLPSKVAYLRGGNVVWGTDAEDKAGVISMLKLLLLEDEDNMEEILDYSEYKVSKAQLNKLNKNAVEVAGDYLRELWNKFVRDFDRQSYGSNALDRLGITLIFTVPAIWPEYYRDSLLKAARAAGILEARRGLPDTKCQFVTEPEAAAYKTLQDNRFLTQLSMHDTFLVLDCGGATIDAITYQVTKTAPMAVKEAIPGEGALFGGCILDNLFMHALKNKMAAIKAPYDENDPLTRRNILVEWEHKIKGAFTGHGDLHFEAFSLGGASLRFTATELRAIFDPVMAGIHTVVQNQLDALKAKGLPKPNFIRLAGGFGLSLYLYETLHEKFALGKGINISQDYDNTSWSAIARGAVLFGLAGRSLVTSRALREGFALVQHPVWDDNEHHDEDAEFDEVRDTMVARDQLYWFFKKGEDVEAFGFREIPYDYHFKKGRRGIKIWHEPIYRSSRRTPPNRLATAKTDDETFHKHATMQFQTPVPVQDLPVRRGAHVLSYRLRIGAVSGRSVQLDAVWDHDDTVIGTAVMAVRSQ</sequence>
<proteinExistence type="predicted"/>
<accession>A0A136J749</accession>
<dbReference type="PANTHER" id="PTHR14187">
    <property type="entry name" value="ALPHA KINASE/ELONGATION FACTOR 2 KINASE"/>
    <property type="match status" value="1"/>
</dbReference>
<dbReference type="Proteomes" id="UP000070501">
    <property type="component" value="Unassembled WGS sequence"/>
</dbReference>
<protein>
    <recommendedName>
        <fullName evidence="3">Actin-like ATPase domain-containing protein</fullName>
    </recommendedName>
</protein>
<organism evidence="1 2">
    <name type="scientific">Microdochium bolleyi</name>
    <dbReference type="NCBI Taxonomy" id="196109"/>
    <lineage>
        <taxon>Eukaryota</taxon>
        <taxon>Fungi</taxon>
        <taxon>Dikarya</taxon>
        <taxon>Ascomycota</taxon>
        <taxon>Pezizomycotina</taxon>
        <taxon>Sordariomycetes</taxon>
        <taxon>Xylariomycetidae</taxon>
        <taxon>Xylariales</taxon>
        <taxon>Microdochiaceae</taxon>
        <taxon>Microdochium</taxon>
    </lineage>
</organism>
<name>A0A136J749_9PEZI</name>
<evidence type="ECO:0000313" key="1">
    <source>
        <dbReference type="EMBL" id="KXJ93001.1"/>
    </source>
</evidence>
<dbReference type="InParanoid" id="A0A136J749"/>
<dbReference type="PANTHER" id="PTHR14187:SF5">
    <property type="entry name" value="HEAT SHOCK 70 KDA PROTEIN 12A"/>
    <property type="match status" value="1"/>
</dbReference>
<reference evidence="2" key="1">
    <citation type="submission" date="2016-02" db="EMBL/GenBank/DDBJ databases">
        <title>Draft genome sequence of Microdochium bolleyi, a fungal endophyte of beachgrass.</title>
        <authorList>
            <consortium name="DOE Joint Genome Institute"/>
            <person name="David A.S."/>
            <person name="May G."/>
            <person name="Haridas S."/>
            <person name="Lim J."/>
            <person name="Wang M."/>
            <person name="Labutti K."/>
            <person name="Lipzen A."/>
            <person name="Barry K."/>
            <person name="Grigoriev I.V."/>
        </authorList>
    </citation>
    <scope>NUCLEOTIDE SEQUENCE [LARGE SCALE GENOMIC DNA]</scope>
    <source>
        <strain evidence="2">J235TASD1</strain>
    </source>
</reference>
<dbReference type="InterPro" id="IPR043129">
    <property type="entry name" value="ATPase_NBD"/>
</dbReference>
<dbReference type="Gene3D" id="3.30.420.40">
    <property type="match status" value="1"/>
</dbReference>
<keyword evidence="2" id="KW-1185">Reference proteome</keyword>
<evidence type="ECO:0000313" key="2">
    <source>
        <dbReference type="Proteomes" id="UP000070501"/>
    </source>
</evidence>